<dbReference type="EMBL" id="CP000230">
    <property type="protein sequence ID" value="ABC24552.1"/>
    <property type="molecule type" value="Genomic_DNA"/>
</dbReference>
<feature type="transmembrane region" description="Helical" evidence="1">
    <location>
        <begin position="15"/>
        <end position="33"/>
    </location>
</feature>
<accession>Q2RMU3</accession>
<reference evidence="2 3" key="1">
    <citation type="journal article" date="2011" name="Stand. Genomic Sci.">
        <title>Complete genome sequence of Rhodospirillum rubrum type strain (S1).</title>
        <authorList>
            <person name="Munk A.C."/>
            <person name="Copeland A."/>
            <person name="Lucas S."/>
            <person name="Lapidus A."/>
            <person name="Del Rio T.G."/>
            <person name="Barry K."/>
            <person name="Detter J.C."/>
            <person name="Hammon N."/>
            <person name="Israni S."/>
            <person name="Pitluck S."/>
            <person name="Brettin T."/>
            <person name="Bruce D."/>
            <person name="Han C."/>
            <person name="Tapia R."/>
            <person name="Gilna P."/>
            <person name="Schmutz J."/>
            <person name="Larimer F."/>
            <person name="Land M."/>
            <person name="Kyrpides N.C."/>
            <person name="Mavromatis K."/>
            <person name="Richardson P."/>
            <person name="Rohde M."/>
            <person name="Goker M."/>
            <person name="Klenk H.P."/>
            <person name="Zhang Y."/>
            <person name="Roberts G.P."/>
            <person name="Reslewic S."/>
            <person name="Schwartz D.C."/>
        </authorList>
    </citation>
    <scope>NUCLEOTIDE SEQUENCE [LARGE SCALE GENOMIC DNA]</scope>
    <source>
        <strain evidence="3">ATCC 11170 / ATH 1.1.1 / DSM 467 / LMG 4362 / NCIMB 8255 / S1</strain>
    </source>
</reference>
<protein>
    <submittedName>
        <fullName evidence="2">Uncharacterized protein</fullName>
    </submittedName>
</protein>
<keyword evidence="1" id="KW-1133">Transmembrane helix</keyword>
<dbReference type="EnsemblBacteria" id="ABC24552">
    <property type="protein sequence ID" value="ABC24552"/>
    <property type="gene ID" value="Rru_A3758"/>
</dbReference>
<evidence type="ECO:0000256" key="1">
    <source>
        <dbReference type="SAM" id="Phobius"/>
    </source>
</evidence>
<dbReference type="HOGENOM" id="CLU_3375628_0_0_5"/>
<sequence length="34" mass="3614">MAIGQWLGVSARRRALFNGTMAGLLVLSIVPMLA</sequence>
<evidence type="ECO:0000313" key="2">
    <source>
        <dbReference type="EMBL" id="ABC24552.1"/>
    </source>
</evidence>
<dbReference type="KEGG" id="rru:Rru_A3758"/>
<dbReference type="AlphaFoldDB" id="Q2RMU3"/>
<dbReference type="Proteomes" id="UP000001929">
    <property type="component" value="Chromosome"/>
</dbReference>
<proteinExistence type="predicted"/>
<keyword evidence="1" id="KW-0472">Membrane</keyword>
<keyword evidence="1" id="KW-0812">Transmembrane</keyword>
<organism evidence="2 3">
    <name type="scientific">Rhodospirillum rubrum (strain ATCC 11170 / ATH 1.1.1 / DSM 467 / LMG 4362 / NCIMB 8255 / S1)</name>
    <dbReference type="NCBI Taxonomy" id="269796"/>
    <lineage>
        <taxon>Bacteria</taxon>
        <taxon>Pseudomonadati</taxon>
        <taxon>Pseudomonadota</taxon>
        <taxon>Alphaproteobacteria</taxon>
        <taxon>Rhodospirillales</taxon>
        <taxon>Rhodospirillaceae</taxon>
        <taxon>Rhodospirillum</taxon>
    </lineage>
</organism>
<name>Q2RMU3_RHORT</name>
<evidence type="ECO:0000313" key="3">
    <source>
        <dbReference type="Proteomes" id="UP000001929"/>
    </source>
</evidence>
<keyword evidence="3" id="KW-1185">Reference proteome</keyword>
<dbReference type="STRING" id="269796.Rru_A3758"/>
<gene>
    <name evidence="2" type="ordered locus">Rru_A3758</name>
</gene>